<proteinExistence type="predicted"/>
<name>A0A2P2QDB5_RHIMU</name>
<organism evidence="1">
    <name type="scientific">Rhizophora mucronata</name>
    <name type="common">Asiatic mangrove</name>
    <dbReference type="NCBI Taxonomy" id="61149"/>
    <lineage>
        <taxon>Eukaryota</taxon>
        <taxon>Viridiplantae</taxon>
        <taxon>Streptophyta</taxon>
        <taxon>Embryophyta</taxon>
        <taxon>Tracheophyta</taxon>
        <taxon>Spermatophyta</taxon>
        <taxon>Magnoliopsida</taxon>
        <taxon>eudicotyledons</taxon>
        <taxon>Gunneridae</taxon>
        <taxon>Pentapetalae</taxon>
        <taxon>rosids</taxon>
        <taxon>fabids</taxon>
        <taxon>Malpighiales</taxon>
        <taxon>Rhizophoraceae</taxon>
        <taxon>Rhizophora</taxon>
    </lineage>
</organism>
<dbReference type="EMBL" id="GGEC01084487">
    <property type="protein sequence ID" value="MBX64971.1"/>
    <property type="molecule type" value="Transcribed_RNA"/>
</dbReference>
<accession>A0A2P2QDB5</accession>
<reference evidence="1" key="1">
    <citation type="submission" date="2018-02" db="EMBL/GenBank/DDBJ databases">
        <title>Rhizophora mucronata_Transcriptome.</title>
        <authorList>
            <person name="Meera S.P."/>
            <person name="Sreeshan A."/>
            <person name="Augustine A."/>
        </authorList>
    </citation>
    <scope>NUCLEOTIDE SEQUENCE</scope>
    <source>
        <tissue evidence="1">Leaf</tissue>
    </source>
</reference>
<protein>
    <submittedName>
        <fullName evidence="1">Uncharacterized protein</fullName>
    </submittedName>
</protein>
<sequence>MKSVRACHFERLNAPIPINVAIQIRTRIGKKLQTYSQYILHTRFRRKERENTKLQKYLTIIVLRKLIANVAYMRRYFFN</sequence>
<evidence type="ECO:0000313" key="1">
    <source>
        <dbReference type="EMBL" id="MBX64971.1"/>
    </source>
</evidence>
<dbReference type="AlphaFoldDB" id="A0A2P2QDB5"/>